<proteinExistence type="predicted"/>
<gene>
    <name evidence="1" type="ORF">BECKMB1821G_GA0114241_100713</name>
    <name evidence="3" type="ORF">BECKMB1821H_GA0114242_10728</name>
    <name evidence="2" type="ORF">BECKMB1821I_GA0114274_10618</name>
</gene>
<sequence length="67" mass="7797">MRAAIHPAKSQTQPATVNIRLTEQERIRVMNSEDLFAIMQKVLLRENKIDRDKELSQIITMKVYAIT</sequence>
<dbReference type="AlphaFoldDB" id="A0A450XXT5"/>
<evidence type="ECO:0000313" key="1">
    <source>
        <dbReference type="EMBL" id="VFK24045.1"/>
    </source>
</evidence>
<dbReference type="EMBL" id="CAADFO010000007">
    <property type="protein sequence ID" value="VFK24045.1"/>
    <property type="molecule type" value="Genomic_DNA"/>
</dbReference>
<name>A0A450XXT5_9GAMM</name>
<protein>
    <submittedName>
        <fullName evidence="2">Uncharacterized protein</fullName>
    </submittedName>
</protein>
<dbReference type="EMBL" id="CAADGH010000072">
    <property type="protein sequence ID" value="VFK76743.1"/>
    <property type="molecule type" value="Genomic_DNA"/>
</dbReference>
<evidence type="ECO:0000313" key="2">
    <source>
        <dbReference type="EMBL" id="VFK34109.1"/>
    </source>
</evidence>
<dbReference type="EMBL" id="CAADFQ010000061">
    <property type="protein sequence ID" value="VFK34109.1"/>
    <property type="molecule type" value="Genomic_DNA"/>
</dbReference>
<evidence type="ECO:0000313" key="3">
    <source>
        <dbReference type="EMBL" id="VFK76743.1"/>
    </source>
</evidence>
<organism evidence="2">
    <name type="scientific">Candidatus Kentrum sp. MB</name>
    <dbReference type="NCBI Taxonomy" id="2138164"/>
    <lineage>
        <taxon>Bacteria</taxon>
        <taxon>Pseudomonadati</taxon>
        <taxon>Pseudomonadota</taxon>
        <taxon>Gammaproteobacteria</taxon>
        <taxon>Candidatus Kentrum</taxon>
    </lineage>
</organism>
<accession>A0A450XXT5</accession>
<reference evidence="2" key="1">
    <citation type="submission" date="2019-02" db="EMBL/GenBank/DDBJ databases">
        <authorList>
            <person name="Gruber-Vodicka R. H."/>
            <person name="Seah K. B. B."/>
        </authorList>
    </citation>
    <scope>NUCLEOTIDE SEQUENCE</scope>
    <source>
        <strain evidence="1">BECK_BZ197</strain>
        <strain evidence="3">BECK_BZ198</strain>
        <strain evidence="2">BECK_BZ199</strain>
    </source>
</reference>